<reference evidence="7" key="1">
    <citation type="journal article" date="2019" name="Int. J. Syst. Evol. Microbiol.">
        <title>The Global Catalogue of Microorganisms (GCM) 10K type strain sequencing project: providing services to taxonomists for standard genome sequencing and annotation.</title>
        <authorList>
            <consortium name="The Broad Institute Genomics Platform"/>
            <consortium name="The Broad Institute Genome Sequencing Center for Infectious Disease"/>
            <person name="Wu L."/>
            <person name="Ma J."/>
        </authorList>
    </citation>
    <scope>NUCLEOTIDE SEQUENCE [LARGE SCALE GENOMIC DNA]</scope>
    <source>
        <strain evidence="7">CCUG 58938</strain>
    </source>
</reference>
<evidence type="ECO:0000313" key="7">
    <source>
        <dbReference type="Proteomes" id="UP001597112"/>
    </source>
</evidence>
<feature type="modified residue" description="4-aspartylphosphate" evidence="3">
    <location>
        <position position="56"/>
    </location>
</feature>
<comment type="caution">
    <text evidence="6">The sequence shown here is derived from an EMBL/GenBank/DDBJ whole genome shotgun (WGS) entry which is preliminary data.</text>
</comment>
<sequence length="227" mass="25613">MIRIGLIEDQLLFRKGMKAIIHEWTGMKVTLEASTGVEAVTLLKEAIEKPDVILLDLGLPTDKEPALNGIDLTIHIRSAYPEIKIIILSVHQHEDYISHLIEQGAHGYLVKDTDPEEVREAIHAVTIKGFYLNERTMYAIQNGLSKKKKSKISLNDTTYLTSREKEILDLVCRQLTAEEIAEKLYISVKTVNGHRNNLLQKTGVRNTAGLVVFALKNNLVDVDRYTL</sequence>
<evidence type="ECO:0000259" key="5">
    <source>
        <dbReference type="PROSITE" id="PS50110"/>
    </source>
</evidence>
<dbReference type="PROSITE" id="PS50043">
    <property type="entry name" value="HTH_LUXR_2"/>
    <property type="match status" value="1"/>
</dbReference>
<name>A0ABW3K0E0_9BACT</name>
<dbReference type="Pfam" id="PF00072">
    <property type="entry name" value="Response_reg"/>
    <property type="match status" value="1"/>
</dbReference>
<feature type="domain" description="Response regulatory" evidence="5">
    <location>
        <begin position="3"/>
        <end position="126"/>
    </location>
</feature>
<dbReference type="Gene3D" id="3.40.50.2300">
    <property type="match status" value="1"/>
</dbReference>
<dbReference type="RefSeq" id="WP_377575266.1">
    <property type="nucleotide sequence ID" value="NZ_JBHTKA010000001.1"/>
</dbReference>
<dbReference type="InterPro" id="IPR000792">
    <property type="entry name" value="Tscrpt_reg_LuxR_C"/>
</dbReference>
<evidence type="ECO:0000256" key="1">
    <source>
        <dbReference type="ARBA" id="ARBA00022553"/>
    </source>
</evidence>
<keyword evidence="1 3" id="KW-0597">Phosphoprotein</keyword>
<protein>
    <submittedName>
        <fullName evidence="6">Response regulator</fullName>
    </submittedName>
</protein>
<dbReference type="InterPro" id="IPR039420">
    <property type="entry name" value="WalR-like"/>
</dbReference>
<dbReference type="PANTHER" id="PTHR43214:SF43">
    <property type="entry name" value="TWO-COMPONENT RESPONSE REGULATOR"/>
    <property type="match status" value="1"/>
</dbReference>
<dbReference type="InterPro" id="IPR011006">
    <property type="entry name" value="CheY-like_superfamily"/>
</dbReference>
<dbReference type="InterPro" id="IPR016032">
    <property type="entry name" value="Sig_transdc_resp-reg_C-effctor"/>
</dbReference>
<dbReference type="PANTHER" id="PTHR43214">
    <property type="entry name" value="TWO-COMPONENT RESPONSE REGULATOR"/>
    <property type="match status" value="1"/>
</dbReference>
<evidence type="ECO:0000259" key="4">
    <source>
        <dbReference type="PROSITE" id="PS50043"/>
    </source>
</evidence>
<accession>A0ABW3K0E0</accession>
<feature type="domain" description="HTH luxR-type" evidence="4">
    <location>
        <begin position="153"/>
        <end position="218"/>
    </location>
</feature>
<dbReference type="SUPFAM" id="SSF46894">
    <property type="entry name" value="C-terminal effector domain of the bipartite response regulators"/>
    <property type="match status" value="1"/>
</dbReference>
<dbReference type="SMART" id="SM00448">
    <property type="entry name" value="REC"/>
    <property type="match status" value="1"/>
</dbReference>
<proteinExistence type="predicted"/>
<dbReference type="InterPro" id="IPR058245">
    <property type="entry name" value="NreC/VraR/RcsB-like_REC"/>
</dbReference>
<dbReference type="PROSITE" id="PS50110">
    <property type="entry name" value="RESPONSE_REGULATORY"/>
    <property type="match status" value="1"/>
</dbReference>
<dbReference type="SUPFAM" id="SSF52172">
    <property type="entry name" value="CheY-like"/>
    <property type="match status" value="1"/>
</dbReference>
<dbReference type="EMBL" id="JBHTKA010000001">
    <property type="protein sequence ID" value="MFD0998487.1"/>
    <property type="molecule type" value="Genomic_DNA"/>
</dbReference>
<evidence type="ECO:0000256" key="3">
    <source>
        <dbReference type="PROSITE-ProRule" id="PRU00169"/>
    </source>
</evidence>
<dbReference type="SMART" id="SM00421">
    <property type="entry name" value="HTH_LUXR"/>
    <property type="match status" value="1"/>
</dbReference>
<gene>
    <name evidence="6" type="ORF">ACFQ21_04185</name>
</gene>
<dbReference type="Pfam" id="PF00196">
    <property type="entry name" value="GerE"/>
    <property type="match status" value="1"/>
</dbReference>
<organism evidence="6 7">
    <name type="scientific">Ohtaekwangia kribbensis</name>
    <dbReference type="NCBI Taxonomy" id="688913"/>
    <lineage>
        <taxon>Bacteria</taxon>
        <taxon>Pseudomonadati</taxon>
        <taxon>Bacteroidota</taxon>
        <taxon>Cytophagia</taxon>
        <taxon>Cytophagales</taxon>
        <taxon>Fulvivirgaceae</taxon>
        <taxon>Ohtaekwangia</taxon>
    </lineage>
</organism>
<dbReference type="Proteomes" id="UP001597112">
    <property type="component" value="Unassembled WGS sequence"/>
</dbReference>
<dbReference type="CDD" id="cd06170">
    <property type="entry name" value="LuxR_C_like"/>
    <property type="match status" value="1"/>
</dbReference>
<dbReference type="CDD" id="cd17535">
    <property type="entry name" value="REC_NarL-like"/>
    <property type="match status" value="1"/>
</dbReference>
<keyword evidence="7" id="KW-1185">Reference proteome</keyword>
<dbReference type="PRINTS" id="PR00038">
    <property type="entry name" value="HTHLUXR"/>
</dbReference>
<evidence type="ECO:0000256" key="2">
    <source>
        <dbReference type="ARBA" id="ARBA00023125"/>
    </source>
</evidence>
<dbReference type="InterPro" id="IPR001789">
    <property type="entry name" value="Sig_transdc_resp-reg_receiver"/>
</dbReference>
<evidence type="ECO:0000313" key="6">
    <source>
        <dbReference type="EMBL" id="MFD0998487.1"/>
    </source>
</evidence>
<keyword evidence="2" id="KW-0238">DNA-binding</keyword>